<evidence type="ECO:0000313" key="3">
    <source>
        <dbReference type="Proteomes" id="UP000190074"/>
    </source>
</evidence>
<evidence type="ECO:0000313" key="2">
    <source>
        <dbReference type="EMBL" id="SKM34548.1"/>
    </source>
</evidence>
<feature type="region of interest" description="Disordered" evidence="1">
    <location>
        <begin position="1"/>
        <end position="21"/>
    </location>
</feature>
<protein>
    <submittedName>
        <fullName evidence="2">Uncharacterized protein</fullName>
    </submittedName>
</protein>
<dbReference type="Proteomes" id="UP000190074">
    <property type="component" value="Unassembled WGS sequence"/>
</dbReference>
<organism evidence="2 3">
    <name type="scientific">Mycobacteroides abscessus subsp. massiliense</name>
    <dbReference type="NCBI Taxonomy" id="1962118"/>
    <lineage>
        <taxon>Bacteria</taxon>
        <taxon>Bacillati</taxon>
        <taxon>Actinomycetota</taxon>
        <taxon>Actinomycetes</taxon>
        <taxon>Mycobacteriales</taxon>
        <taxon>Mycobacteriaceae</taxon>
        <taxon>Mycobacteroides</taxon>
        <taxon>Mycobacteroides abscessus</taxon>
    </lineage>
</organism>
<name>A0A1T8PSP8_9MYCO</name>
<proteinExistence type="predicted"/>
<evidence type="ECO:0000256" key="1">
    <source>
        <dbReference type="SAM" id="MobiDB-lite"/>
    </source>
</evidence>
<dbReference type="AlphaFoldDB" id="A0A1T8PSP8"/>
<accession>A0A1T8PSP8</accession>
<reference evidence="2 3" key="1">
    <citation type="submission" date="2016-11" db="EMBL/GenBank/DDBJ databases">
        <authorList>
            <consortium name="Pathogen Informatics"/>
        </authorList>
    </citation>
    <scope>NUCLEOTIDE SEQUENCE [LARGE SCALE GENOMIC DNA]</scope>
    <source>
        <strain evidence="2 3">911</strain>
    </source>
</reference>
<sequence length="76" mass="8434">MSGGYTPVISWSDEDTPGLPRYNPDEARQWAELNASRATYSVEPLTYPYMRAGGASPLRIDPIRSFSKRGGNDARI</sequence>
<gene>
    <name evidence="2" type="ORF">SAMEA2259716_03633</name>
</gene>
<dbReference type="EMBL" id="FVGW01000007">
    <property type="protein sequence ID" value="SKM34548.1"/>
    <property type="molecule type" value="Genomic_DNA"/>
</dbReference>